<evidence type="ECO:0000313" key="7">
    <source>
        <dbReference type="EMBL" id="MEQ2207513.1"/>
    </source>
</evidence>
<dbReference type="Pfam" id="PF00089">
    <property type="entry name" value="Trypsin"/>
    <property type="match status" value="1"/>
</dbReference>
<evidence type="ECO:0000256" key="2">
    <source>
        <dbReference type="ARBA" id="ARBA00022801"/>
    </source>
</evidence>
<dbReference type="Proteomes" id="UP001434883">
    <property type="component" value="Unassembled WGS sequence"/>
</dbReference>
<protein>
    <recommendedName>
        <fullName evidence="6">Peptidase S1 domain-containing protein</fullName>
    </recommendedName>
</protein>
<sequence>MRTVAALLSYCFWISAGNHAVHTDQKCGTPQVVKPMFQFLRVVGGTQAKYGSHPWLVSVQNRGFHFCGGAILTDSWILTAAHCFPFVSKDFLSCVRVLVGEFDLRADDEDEQAFTVKSVSVHEKYNQAFPMNYDIALVELDHHIRMGARVRPICLPLPDLQIPPWTNCVVAGWGKTRESLYFFNHSALQKYWNPLKFFNIFIFFNNRCILGWILCNSQIQNSAEL</sequence>
<proteinExistence type="predicted"/>
<dbReference type="PANTHER" id="PTHR24252">
    <property type="entry name" value="ACROSIN-RELATED"/>
    <property type="match status" value="1"/>
</dbReference>
<dbReference type="EMBL" id="JAHRIN010044860">
    <property type="protein sequence ID" value="MEQ2207513.1"/>
    <property type="molecule type" value="Genomic_DNA"/>
</dbReference>
<dbReference type="InterPro" id="IPR009003">
    <property type="entry name" value="Peptidase_S1_PA"/>
</dbReference>
<dbReference type="InterPro" id="IPR043504">
    <property type="entry name" value="Peptidase_S1_PA_chymotrypsin"/>
</dbReference>
<organism evidence="7 8">
    <name type="scientific">Xenoophorus captivus</name>
    <dbReference type="NCBI Taxonomy" id="1517983"/>
    <lineage>
        <taxon>Eukaryota</taxon>
        <taxon>Metazoa</taxon>
        <taxon>Chordata</taxon>
        <taxon>Craniata</taxon>
        <taxon>Vertebrata</taxon>
        <taxon>Euteleostomi</taxon>
        <taxon>Actinopterygii</taxon>
        <taxon>Neopterygii</taxon>
        <taxon>Teleostei</taxon>
        <taxon>Neoteleostei</taxon>
        <taxon>Acanthomorphata</taxon>
        <taxon>Ovalentaria</taxon>
        <taxon>Atherinomorphae</taxon>
        <taxon>Cyprinodontiformes</taxon>
        <taxon>Goodeidae</taxon>
        <taxon>Xenoophorus</taxon>
    </lineage>
</organism>
<dbReference type="Gene3D" id="2.40.10.10">
    <property type="entry name" value="Trypsin-like serine proteases"/>
    <property type="match status" value="2"/>
</dbReference>
<evidence type="ECO:0000256" key="3">
    <source>
        <dbReference type="ARBA" id="ARBA00022825"/>
    </source>
</evidence>
<evidence type="ECO:0000256" key="4">
    <source>
        <dbReference type="ARBA" id="ARBA00023157"/>
    </source>
</evidence>
<dbReference type="InterPro" id="IPR018114">
    <property type="entry name" value="TRYPSIN_HIS"/>
</dbReference>
<dbReference type="PRINTS" id="PR00722">
    <property type="entry name" value="CHYMOTRYPSIN"/>
</dbReference>
<feature type="signal peptide" evidence="5">
    <location>
        <begin position="1"/>
        <end position="23"/>
    </location>
</feature>
<reference evidence="7 8" key="1">
    <citation type="submission" date="2021-06" db="EMBL/GenBank/DDBJ databases">
        <authorList>
            <person name="Palmer J.M."/>
        </authorList>
    </citation>
    <scope>NUCLEOTIDE SEQUENCE [LARGE SCALE GENOMIC DNA]</scope>
    <source>
        <strain evidence="7 8">XC_2019</strain>
        <tissue evidence="7">Muscle</tissue>
    </source>
</reference>
<comment type="caution">
    <text evidence="7">The sequence shown here is derived from an EMBL/GenBank/DDBJ whole genome shotgun (WGS) entry which is preliminary data.</text>
</comment>
<keyword evidence="2" id="KW-0378">Hydrolase</keyword>
<evidence type="ECO:0000256" key="5">
    <source>
        <dbReference type="SAM" id="SignalP"/>
    </source>
</evidence>
<name>A0ABV0RH79_9TELE</name>
<keyword evidence="1" id="KW-0645">Protease</keyword>
<feature type="domain" description="Peptidase S1" evidence="6">
    <location>
        <begin position="42"/>
        <end position="225"/>
    </location>
</feature>
<gene>
    <name evidence="7" type="ORF">XENOCAPTIV_013715</name>
</gene>
<dbReference type="PROSITE" id="PS00134">
    <property type="entry name" value="TRYPSIN_HIS"/>
    <property type="match status" value="1"/>
</dbReference>
<dbReference type="InterPro" id="IPR001254">
    <property type="entry name" value="Trypsin_dom"/>
</dbReference>
<evidence type="ECO:0000313" key="8">
    <source>
        <dbReference type="Proteomes" id="UP001434883"/>
    </source>
</evidence>
<dbReference type="SUPFAM" id="SSF50494">
    <property type="entry name" value="Trypsin-like serine proteases"/>
    <property type="match status" value="1"/>
</dbReference>
<evidence type="ECO:0000259" key="6">
    <source>
        <dbReference type="PROSITE" id="PS50240"/>
    </source>
</evidence>
<keyword evidence="4" id="KW-1015">Disulfide bond</keyword>
<dbReference type="PANTHER" id="PTHR24252:SF10">
    <property type="entry name" value="SERINE PROTEASE 56"/>
    <property type="match status" value="1"/>
</dbReference>
<dbReference type="CDD" id="cd00190">
    <property type="entry name" value="Tryp_SPc"/>
    <property type="match status" value="1"/>
</dbReference>
<keyword evidence="8" id="KW-1185">Reference proteome</keyword>
<keyword evidence="5" id="KW-0732">Signal</keyword>
<evidence type="ECO:0000256" key="1">
    <source>
        <dbReference type="ARBA" id="ARBA00022670"/>
    </source>
</evidence>
<keyword evidence="3" id="KW-0720">Serine protease</keyword>
<dbReference type="SMART" id="SM00020">
    <property type="entry name" value="Tryp_SPc"/>
    <property type="match status" value="1"/>
</dbReference>
<dbReference type="PROSITE" id="PS50240">
    <property type="entry name" value="TRYPSIN_DOM"/>
    <property type="match status" value="1"/>
</dbReference>
<accession>A0ABV0RH79</accession>
<feature type="chain" id="PRO_5046160411" description="Peptidase S1 domain-containing protein" evidence="5">
    <location>
        <begin position="24"/>
        <end position="225"/>
    </location>
</feature>
<dbReference type="InterPro" id="IPR001314">
    <property type="entry name" value="Peptidase_S1A"/>
</dbReference>